<accession>A0A1Q5ZXY5</accession>
<name>A0A1Q5ZXY5_9SPHI</name>
<organism evidence="1 2">
    <name type="scientific">Mucilaginibacter polytrichastri</name>
    <dbReference type="NCBI Taxonomy" id="1302689"/>
    <lineage>
        <taxon>Bacteria</taxon>
        <taxon>Pseudomonadati</taxon>
        <taxon>Bacteroidota</taxon>
        <taxon>Sphingobacteriia</taxon>
        <taxon>Sphingobacteriales</taxon>
        <taxon>Sphingobacteriaceae</taxon>
        <taxon>Mucilaginibacter</taxon>
    </lineage>
</organism>
<gene>
    <name evidence="1" type="ORF">RG47T_2065</name>
</gene>
<dbReference type="EMBL" id="MPPL01000001">
    <property type="protein sequence ID" value="OKS86609.1"/>
    <property type="molecule type" value="Genomic_DNA"/>
</dbReference>
<reference evidence="1 2" key="1">
    <citation type="submission" date="2016-11" db="EMBL/GenBank/DDBJ databases">
        <title>Whole Genome Sequencing of Mucilaginibacter polytrichastri RG4-7(T) isolated from the moss sample.</title>
        <authorList>
            <person name="Li Y."/>
        </authorList>
    </citation>
    <scope>NUCLEOTIDE SEQUENCE [LARGE SCALE GENOMIC DNA]</scope>
    <source>
        <strain evidence="1 2">RG4-7</strain>
    </source>
</reference>
<dbReference type="AlphaFoldDB" id="A0A1Q5ZXY5"/>
<proteinExistence type="predicted"/>
<sequence length="43" mass="4870">MGKDEYSIQRYIQTRGIKIRRRDGVITKSVKLKTAATGAKFAL</sequence>
<dbReference type="RefSeq" id="WP_262493248.1">
    <property type="nucleotide sequence ID" value="NZ_FPAM01000004.1"/>
</dbReference>
<keyword evidence="2" id="KW-1185">Reference proteome</keyword>
<evidence type="ECO:0000313" key="1">
    <source>
        <dbReference type="EMBL" id="OKS86609.1"/>
    </source>
</evidence>
<dbReference type="Proteomes" id="UP000186720">
    <property type="component" value="Unassembled WGS sequence"/>
</dbReference>
<evidence type="ECO:0000313" key="2">
    <source>
        <dbReference type="Proteomes" id="UP000186720"/>
    </source>
</evidence>
<dbReference type="STRING" id="1302689.RG47T_2065"/>
<comment type="caution">
    <text evidence="1">The sequence shown here is derived from an EMBL/GenBank/DDBJ whole genome shotgun (WGS) entry which is preliminary data.</text>
</comment>
<protein>
    <submittedName>
        <fullName evidence="1">Uncharacterized protein</fullName>
    </submittedName>
</protein>